<dbReference type="InParanoid" id="A0A165F3C4"/>
<reference evidence="1 2" key="1">
    <citation type="journal article" date="2016" name="Mol. Biol. Evol.">
        <title>Comparative Genomics of Early-Diverging Mushroom-Forming Fungi Provides Insights into the Origins of Lignocellulose Decay Capabilities.</title>
        <authorList>
            <person name="Nagy L.G."/>
            <person name="Riley R."/>
            <person name="Tritt A."/>
            <person name="Adam C."/>
            <person name="Daum C."/>
            <person name="Floudas D."/>
            <person name="Sun H."/>
            <person name="Yadav J.S."/>
            <person name="Pangilinan J."/>
            <person name="Larsson K.H."/>
            <person name="Matsuura K."/>
            <person name="Barry K."/>
            <person name="Labutti K."/>
            <person name="Kuo R."/>
            <person name="Ohm R.A."/>
            <person name="Bhattacharya S.S."/>
            <person name="Shirouzu T."/>
            <person name="Yoshinaga Y."/>
            <person name="Martin F.M."/>
            <person name="Grigoriev I.V."/>
            <person name="Hibbett D.S."/>
        </authorList>
    </citation>
    <scope>NUCLEOTIDE SEQUENCE [LARGE SCALE GENOMIC DNA]</scope>
    <source>
        <strain evidence="1 2">93-53</strain>
    </source>
</reference>
<sequence>MNVEIPSHAALNKQLFQLRQHLEHLPEDIPIGNCYDFKGYAPSEDAITDYGSAAAAFNHDLEVIFAPKGRTEYPIIFHQRGEGLTAVVNALRKHIFSDPMNAVLRKWVADLLDAARAHCCVSEF</sequence>
<dbReference type="GeneID" id="63821187"/>
<organism evidence="1 2">
    <name type="scientific">Laetiporus sulphureus 93-53</name>
    <dbReference type="NCBI Taxonomy" id="1314785"/>
    <lineage>
        <taxon>Eukaryota</taxon>
        <taxon>Fungi</taxon>
        <taxon>Dikarya</taxon>
        <taxon>Basidiomycota</taxon>
        <taxon>Agaricomycotina</taxon>
        <taxon>Agaricomycetes</taxon>
        <taxon>Polyporales</taxon>
        <taxon>Laetiporus</taxon>
    </lineage>
</organism>
<evidence type="ECO:0000313" key="2">
    <source>
        <dbReference type="Proteomes" id="UP000076871"/>
    </source>
</evidence>
<keyword evidence="2" id="KW-1185">Reference proteome</keyword>
<dbReference type="Proteomes" id="UP000076871">
    <property type="component" value="Unassembled WGS sequence"/>
</dbReference>
<gene>
    <name evidence="1" type="ORF">LAESUDRAFT_649164</name>
</gene>
<dbReference type="RefSeq" id="XP_040766031.1">
    <property type="nucleotide sequence ID" value="XM_040904157.1"/>
</dbReference>
<protein>
    <submittedName>
        <fullName evidence="1">Uncharacterized protein</fullName>
    </submittedName>
</protein>
<proteinExistence type="predicted"/>
<name>A0A165F3C4_9APHY</name>
<dbReference type="EMBL" id="KV427615">
    <property type="protein sequence ID" value="KZT08291.1"/>
    <property type="molecule type" value="Genomic_DNA"/>
</dbReference>
<dbReference type="OrthoDB" id="2801221at2759"/>
<accession>A0A165F3C4</accession>
<dbReference type="AlphaFoldDB" id="A0A165F3C4"/>
<evidence type="ECO:0000313" key="1">
    <source>
        <dbReference type="EMBL" id="KZT08291.1"/>
    </source>
</evidence>